<name>A0A3L9MDB0_9FLAO</name>
<organism evidence="4 5">
    <name type="scientific">Faecalibacter macacae</name>
    <dbReference type="NCBI Taxonomy" id="1859289"/>
    <lineage>
        <taxon>Bacteria</taxon>
        <taxon>Pseudomonadati</taxon>
        <taxon>Bacteroidota</taxon>
        <taxon>Flavobacteriia</taxon>
        <taxon>Flavobacteriales</taxon>
        <taxon>Weeksellaceae</taxon>
        <taxon>Faecalibacter</taxon>
    </lineage>
</organism>
<keyword evidence="1 2" id="KW-0732">Signal</keyword>
<comment type="caution">
    <text evidence="4">The sequence shown here is derived from an EMBL/GenBank/DDBJ whole genome shotgun (WGS) entry which is preliminary data.</text>
</comment>
<dbReference type="OrthoDB" id="1465721at2"/>
<evidence type="ECO:0000256" key="1">
    <source>
        <dbReference type="ARBA" id="ARBA00022729"/>
    </source>
</evidence>
<gene>
    <name evidence="4" type="ORF">EAH69_05885</name>
</gene>
<sequence length="254" mass="27470">MKKFYSLMAVLITSFSFAQGTVNFENSTITSSYADGSFQEGPVTVTYVHSRNEGLGSTDDYSIEGKGIMLRRADEPSSVTFTIPSGVGEFRFQYRKAFTGGSPRQLAVVVNGEEVMTEVFGEGSGANATVYTYTTPIEVNGSVNVKITYPTDTATGNRQVTIDNVQWSAFGQTLSTIDYAQASKAIQNTIWTNTAVFSTKSNAKIEVFNTNGQLVKSFEVNGNKNVNVSDLAPGVYVVNSIENGKTVTTKVVKK</sequence>
<feature type="signal peptide" evidence="2">
    <location>
        <begin position="1"/>
        <end position="18"/>
    </location>
</feature>
<dbReference type="Proteomes" id="UP000275348">
    <property type="component" value="Unassembled WGS sequence"/>
</dbReference>
<evidence type="ECO:0000259" key="3">
    <source>
        <dbReference type="Pfam" id="PF18962"/>
    </source>
</evidence>
<keyword evidence="5" id="KW-1185">Reference proteome</keyword>
<reference evidence="4 5" key="1">
    <citation type="submission" date="2018-10" db="EMBL/GenBank/DDBJ databases">
        <authorList>
            <person name="Chen X."/>
        </authorList>
    </citation>
    <scope>NUCLEOTIDE SEQUENCE [LARGE SCALE GENOMIC DNA]</scope>
    <source>
        <strain evidence="4 5">YIM 102668</strain>
    </source>
</reference>
<dbReference type="RefSeq" id="WP_121934258.1">
    <property type="nucleotide sequence ID" value="NZ_RDOJ01000006.1"/>
</dbReference>
<evidence type="ECO:0000313" key="4">
    <source>
        <dbReference type="EMBL" id="RLZ10673.1"/>
    </source>
</evidence>
<proteinExistence type="predicted"/>
<dbReference type="AlphaFoldDB" id="A0A3L9MDB0"/>
<evidence type="ECO:0000256" key="2">
    <source>
        <dbReference type="SAM" id="SignalP"/>
    </source>
</evidence>
<protein>
    <submittedName>
        <fullName evidence="4">T9SS C-terminal target domain-containing protein</fullName>
    </submittedName>
</protein>
<evidence type="ECO:0000313" key="5">
    <source>
        <dbReference type="Proteomes" id="UP000275348"/>
    </source>
</evidence>
<dbReference type="InterPro" id="IPR026444">
    <property type="entry name" value="Secre_tail"/>
</dbReference>
<feature type="chain" id="PRO_5018128805" evidence="2">
    <location>
        <begin position="19"/>
        <end position="254"/>
    </location>
</feature>
<feature type="domain" description="Secretion system C-terminal sorting" evidence="3">
    <location>
        <begin position="199"/>
        <end position="252"/>
    </location>
</feature>
<dbReference type="NCBIfam" id="TIGR04183">
    <property type="entry name" value="Por_Secre_tail"/>
    <property type="match status" value="1"/>
</dbReference>
<dbReference type="Pfam" id="PF18962">
    <property type="entry name" value="Por_Secre_tail"/>
    <property type="match status" value="1"/>
</dbReference>
<accession>A0A3L9MDB0</accession>
<dbReference type="EMBL" id="RDOJ01000006">
    <property type="protein sequence ID" value="RLZ10673.1"/>
    <property type="molecule type" value="Genomic_DNA"/>
</dbReference>